<dbReference type="STRING" id="135208.A0A4Z0A8M3"/>
<gene>
    <name evidence="3" type="ORF">EWM64_g1345</name>
</gene>
<evidence type="ECO:0000259" key="2">
    <source>
        <dbReference type="Pfam" id="PF20639"/>
    </source>
</evidence>
<feature type="region of interest" description="Disordered" evidence="1">
    <location>
        <begin position="602"/>
        <end position="622"/>
    </location>
</feature>
<feature type="compositionally biased region" description="Basic residues" evidence="1">
    <location>
        <begin position="673"/>
        <end position="682"/>
    </location>
</feature>
<accession>A0A4Z0A8M3</accession>
<dbReference type="PANTHER" id="PTHR28221">
    <property type="entry name" value="RNA POLYMERASE I-SPECIFIC TRANSCRIPTION INITIATION FACTOR RRN6"/>
    <property type="match status" value="1"/>
</dbReference>
<protein>
    <recommendedName>
        <fullName evidence="2">RRN6 K-rich C-terminal domain-containing protein</fullName>
    </recommendedName>
</protein>
<evidence type="ECO:0000256" key="1">
    <source>
        <dbReference type="SAM" id="MobiDB-lite"/>
    </source>
</evidence>
<dbReference type="EMBL" id="SFCI01000088">
    <property type="protein sequence ID" value="TFY82673.1"/>
    <property type="molecule type" value="Genomic_DNA"/>
</dbReference>
<dbReference type="InterPro" id="IPR048536">
    <property type="entry name" value="Rrn6_K-rich"/>
</dbReference>
<evidence type="ECO:0000313" key="4">
    <source>
        <dbReference type="Proteomes" id="UP000298061"/>
    </source>
</evidence>
<feature type="region of interest" description="Disordered" evidence="1">
    <location>
        <begin position="558"/>
        <end position="579"/>
    </location>
</feature>
<sequence length="682" mass="76446">MYLYCKGQSRQSSHPDVDIPSELIRDVVVSEAEYSASLSDFDPYIGDQMASLYCLDKRHKHAFLAFPTGEVASDLNMSELLFPKTSGARLVPNLRPIRQFETPILQIATFPPFSDGFDRSPVLAIRTYASTSFFSVALNQGSTSAASRLGVSELACHQTSDLGGRAVVDVQLSSSPRRATLVDNQEHKCGICINDECRQMIRKPEDFAGGPEDTFWRLALSDDSREYFLASSKNIMNTDFREPSQGTALYKIWSSQDLLTSIDFISDEGLLQVATTSELLWLDKRYPGRAVLAIKHGREFDRTLQLRTAHVRNRLFMNTDPEKGIRPPENAEAVYDTLERMSSYLQEANSPKEHMLTTFDIAFRSGDEPLQASRADFLTQSNLSNKRGYRALMQDRIPMDNLRKQVPWQSDVTPFLRRFSNDIADKPQDISDRLTSHNLNMDDYRPGPSIRRETEAREQLTLDLALSTTVFSPQPFSHSRPHEPDGDLLDNVSRATEAMSLGAAELPELQFGFLSPTFKDHYKNQDDGGPRQFATPSGVRLLLKEWDVGSDPDAYEYHDPYSSEESAAVPPRPTKAPTPMRRNIHTSGAVQSQRPPVIASSQVPPAVASKPPMKPFDLQKHPSQERIRRMPIVMNVQSQDAPAEPATQFSQEFMASTQVVAGPYGGRQGFTKKPQKKRLGGF</sequence>
<comment type="caution">
    <text evidence="3">The sequence shown here is derived from an EMBL/GenBank/DDBJ whole genome shotgun (WGS) entry which is preliminary data.</text>
</comment>
<keyword evidence="4" id="KW-1185">Reference proteome</keyword>
<dbReference type="AlphaFoldDB" id="A0A4Z0A8M3"/>
<evidence type="ECO:0000313" key="3">
    <source>
        <dbReference type="EMBL" id="TFY82673.1"/>
    </source>
</evidence>
<dbReference type="OrthoDB" id="2382881at2759"/>
<feature type="region of interest" description="Disordered" evidence="1">
    <location>
        <begin position="663"/>
        <end position="682"/>
    </location>
</feature>
<organism evidence="3 4">
    <name type="scientific">Hericium alpestre</name>
    <dbReference type="NCBI Taxonomy" id="135208"/>
    <lineage>
        <taxon>Eukaryota</taxon>
        <taxon>Fungi</taxon>
        <taxon>Dikarya</taxon>
        <taxon>Basidiomycota</taxon>
        <taxon>Agaricomycotina</taxon>
        <taxon>Agaricomycetes</taxon>
        <taxon>Russulales</taxon>
        <taxon>Hericiaceae</taxon>
        <taxon>Hericium</taxon>
    </lineage>
</organism>
<name>A0A4Z0A8M3_9AGAM</name>
<feature type="region of interest" description="Disordered" evidence="1">
    <location>
        <begin position="427"/>
        <end position="448"/>
    </location>
</feature>
<dbReference type="Proteomes" id="UP000298061">
    <property type="component" value="Unassembled WGS sequence"/>
</dbReference>
<dbReference type="Pfam" id="PF20639">
    <property type="entry name" value="Rrn6_K-rich"/>
    <property type="match status" value="1"/>
</dbReference>
<reference evidence="3 4" key="1">
    <citation type="submission" date="2019-02" db="EMBL/GenBank/DDBJ databases">
        <title>Genome sequencing of the rare red list fungi Hericium alpestre (H. flagellum).</title>
        <authorList>
            <person name="Buettner E."/>
            <person name="Kellner H."/>
        </authorList>
    </citation>
    <scope>NUCLEOTIDE SEQUENCE [LARGE SCALE GENOMIC DNA]</scope>
    <source>
        <strain evidence="3 4">DSM 108284</strain>
    </source>
</reference>
<feature type="domain" description="RRN6 K-rich C-terminal" evidence="2">
    <location>
        <begin position="542"/>
        <end position="682"/>
    </location>
</feature>
<proteinExistence type="predicted"/>
<dbReference type="PANTHER" id="PTHR28221:SF2">
    <property type="entry name" value="RNA POLYMERASE I-SPECIFIC TRANSCRIPTION INITIATION FACTOR RRN6"/>
    <property type="match status" value="1"/>
</dbReference>
<dbReference type="InterPro" id="IPR019350">
    <property type="entry name" value="RNA_pol_I-sp_TIF_RRN6-like"/>
</dbReference>